<proteinExistence type="predicted"/>
<dbReference type="Pfam" id="PF00078">
    <property type="entry name" value="RVT_1"/>
    <property type="match status" value="1"/>
</dbReference>
<dbReference type="AlphaFoldDB" id="A0A2N9IH55"/>
<dbReference type="InterPro" id="IPR036397">
    <property type="entry name" value="RNaseH_sf"/>
</dbReference>
<evidence type="ECO:0000313" key="2">
    <source>
        <dbReference type="EMBL" id="SPD23798.1"/>
    </source>
</evidence>
<dbReference type="SUPFAM" id="SSF53098">
    <property type="entry name" value="Ribonuclease H-like"/>
    <property type="match status" value="1"/>
</dbReference>
<dbReference type="PROSITE" id="PS50878">
    <property type="entry name" value="RT_POL"/>
    <property type="match status" value="1"/>
</dbReference>
<organism evidence="2">
    <name type="scientific">Fagus sylvatica</name>
    <name type="common">Beechnut</name>
    <dbReference type="NCBI Taxonomy" id="28930"/>
    <lineage>
        <taxon>Eukaryota</taxon>
        <taxon>Viridiplantae</taxon>
        <taxon>Streptophyta</taxon>
        <taxon>Embryophyta</taxon>
        <taxon>Tracheophyta</taxon>
        <taxon>Spermatophyta</taxon>
        <taxon>Magnoliopsida</taxon>
        <taxon>eudicotyledons</taxon>
        <taxon>Gunneridae</taxon>
        <taxon>Pentapetalae</taxon>
        <taxon>rosids</taxon>
        <taxon>fabids</taxon>
        <taxon>Fagales</taxon>
        <taxon>Fagaceae</taxon>
        <taxon>Fagus</taxon>
    </lineage>
</organism>
<dbReference type="InterPro" id="IPR043502">
    <property type="entry name" value="DNA/RNA_pol_sf"/>
</dbReference>
<dbReference type="PANTHER" id="PTHR35046">
    <property type="entry name" value="ZINC KNUCKLE (CCHC-TYPE) FAMILY PROTEIN"/>
    <property type="match status" value="1"/>
</dbReference>
<dbReference type="Pfam" id="PF03732">
    <property type="entry name" value="Retrotrans_gag"/>
    <property type="match status" value="1"/>
</dbReference>
<dbReference type="GO" id="GO:0003676">
    <property type="term" value="F:nucleic acid binding"/>
    <property type="evidence" value="ECO:0007669"/>
    <property type="project" value="InterPro"/>
</dbReference>
<name>A0A2N9IH55_FAGSY</name>
<gene>
    <name evidence="2" type="ORF">FSB_LOCUS51680</name>
</gene>
<reference evidence="2" key="1">
    <citation type="submission" date="2018-02" db="EMBL/GenBank/DDBJ databases">
        <authorList>
            <person name="Cohen D.B."/>
            <person name="Kent A.D."/>
        </authorList>
    </citation>
    <scope>NUCLEOTIDE SEQUENCE</scope>
</reference>
<dbReference type="Pfam" id="PF24626">
    <property type="entry name" value="SH3_Tf2-1"/>
    <property type="match status" value="1"/>
</dbReference>
<dbReference type="PANTHER" id="PTHR35046:SF9">
    <property type="entry name" value="RNA-DIRECTED DNA POLYMERASE"/>
    <property type="match status" value="1"/>
</dbReference>
<dbReference type="InterPro" id="IPR056924">
    <property type="entry name" value="SH3_Tf2-1"/>
</dbReference>
<dbReference type="InterPro" id="IPR012337">
    <property type="entry name" value="RNaseH-like_sf"/>
</dbReference>
<dbReference type="InterPro" id="IPR000477">
    <property type="entry name" value="RT_dom"/>
</dbReference>
<protein>
    <recommendedName>
        <fullName evidence="1">Reverse transcriptase domain-containing protein</fullName>
    </recommendedName>
</protein>
<dbReference type="SUPFAM" id="SSF56672">
    <property type="entry name" value="DNA/RNA polymerases"/>
    <property type="match status" value="1"/>
</dbReference>
<dbReference type="InterPro" id="IPR043128">
    <property type="entry name" value="Rev_trsase/Diguanyl_cyclase"/>
</dbReference>
<evidence type="ECO:0000259" key="1">
    <source>
        <dbReference type="PROSITE" id="PS50878"/>
    </source>
</evidence>
<dbReference type="CDD" id="cd01647">
    <property type="entry name" value="RT_LTR"/>
    <property type="match status" value="1"/>
</dbReference>
<dbReference type="Gene3D" id="3.30.70.270">
    <property type="match status" value="1"/>
</dbReference>
<accession>A0A2N9IH55</accession>
<dbReference type="InterPro" id="IPR005162">
    <property type="entry name" value="Retrotrans_gag_dom"/>
</dbReference>
<sequence length="848" mass="97572">MQASISLGTHAMKFRCYTTDLTNRVLLLEFQYLEASKFSNTLETTMQRICEGDEFYGRGHNHGRDHNFRGNGLRLGHHNLDDRDFPDHDEKLMGRVKIEAPTFDGRLNPKVFSDWMREMDHFFESYDFSEEKRARFAKMKLIARAKLHWESVENHLRRTHQLSITSWQEMKAKLSEKYLPVSYLGNLLDQWHNLRQDTRSITDYIEQFEEHRIRCDVVEDESVTLRFGHIATQCTNKTLIMETIEQEDDLEEEVYEPNLDDIVDIDDEGNEDPNRLVCIRTLPLYDELPKDRDDRLDTPVVSVVRCALAQPKDNDDWRRTTIFQTYVKSGTKDCRVIVDSGSCINAISSNIVSCLDDLPNQLPPMRDIQHAIDLILGAPLPNLPHYRMSPTEHDELAKQVNELLHKGFVRESLSPSAVLALLTPKKDGSWRMCVDSHAINKITVKYRFPIPRLDHMLDMMVGAMIFSKLDLKSGYHQIRIRPGDEWKTAFKTKDGLNEWMVMPFGLSNALSTFMRVMTQVLRPFMGKFLVVYFDDILIYSKSKEHHMDHLKQVCVALRTENLYANLKKCSFFTDVIFLGFVVSSKGVSVDPQSVQAIVEWPMPMNVHEVRSFHGLTTFYRRFICKFSTIVAPITNCMKQGTKLKFSAAYQTDGQTEAVNRSLGNLLRCLVGENGRTWDSILPIAQFTYNNFVNRSIGMSPFEVVHGYKPRRPLDLLLMSPNARVSESAIDSRQRHLEFDVGDYVMIRTWPERFPSGVVEKLQAHNAGPFKVLKRIGSNAYIIDIPSTYGISSTFNIEDLVSFKGPIVVSSDPFEEPSQDHIDNPIIDPTPPPICPQAHKESIDFILDE</sequence>
<feature type="domain" description="Reverse transcriptase" evidence="1">
    <location>
        <begin position="402"/>
        <end position="582"/>
    </location>
</feature>
<dbReference type="Gene3D" id="3.30.420.10">
    <property type="entry name" value="Ribonuclease H-like superfamily/Ribonuclease H"/>
    <property type="match status" value="1"/>
</dbReference>
<dbReference type="EMBL" id="OIVN01005735">
    <property type="protein sequence ID" value="SPD23798.1"/>
    <property type="molecule type" value="Genomic_DNA"/>
</dbReference>
<dbReference type="Gene3D" id="3.10.10.10">
    <property type="entry name" value="HIV Type 1 Reverse Transcriptase, subunit A, domain 1"/>
    <property type="match status" value="1"/>
</dbReference>